<dbReference type="AlphaFoldDB" id="A0A151INF2"/>
<dbReference type="EMBL" id="KQ976934">
    <property type="protein sequence ID" value="KYN06986.1"/>
    <property type="molecule type" value="Genomic_DNA"/>
</dbReference>
<sequence>MADILNIVGEPIFDDRIVKFEIHTYNPYANTTFGHSDEIRIPIQQQDLYTLPCESFLYIEERLTVKKREDTTPTTLGNNCIAFMFDEIRYELNSVEIDRNRNVGITSTLKNYVSLTYDKSLIALNAEWNSRSDITEGYFNFCVPLNMLLSFCEDYKRVIVNARHELILIQARNDNNCILGNSATEPKVELFKVQWRMPDLNLDFDQKKYALLFDMYARFRKAYYGIDCFETLLNVLSFIEKGPFAIIDCSQQYESVKSSIVDVRIEFDCKENVSVNTTAYCTMKLSYRYVKGFEKRQWLADILDCDNAIVETLDAHYKDVESLRNLYACNTVRCGRHTKICVLQNVFNTFNWWSQRQE</sequence>
<accession>A0A151INF2</accession>
<evidence type="ECO:0000313" key="2">
    <source>
        <dbReference type="EMBL" id="KYN06986.1"/>
    </source>
</evidence>
<keyword evidence="3" id="KW-1185">Reference proteome</keyword>
<proteinExistence type="predicted"/>
<feature type="domain" description="Double jelly roll-like" evidence="1">
    <location>
        <begin position="75"/>
        <end position="199"/>
    </location>
</feature>
<name>A0A151INF2_9HYME</name>
<gene>
    <name evidence="2" type="ORF">ALC62_02054</name>
</gene>
<evidence type="ECO:0000259" key="1">
    <source>
        <dbReference type="Pfam" id="PF21738"/>
    </source>
</evidence>
<reference evidence="2 3" key="1">
    <citation type="submission" date="2016-03" db="EMBL/GenBank/DDBJ databases">
        <title>Cyphomyrmex costatus WGS genome.</title>
        <authorList>
            <person name="Nygaard S."/>
            <person name="Hu H."/>
            <person name="Boomsma J."/>
            <person name="Zhang G."/>
        </authorList>
    </citation>
    <scope>NUCLEOTIDE SEQUENCE [LARGE SCALE GENOMIC DNA]</scope>
    <source>
        <strain evidence="2">MS0001</strain>
        <tissue evidence="2">Whole body</tissue>
    </source>
</reference>
<evidence type="ECO:0000313" key="3">
    <source>
        <dbReference type="Proteomes" id="UP000078542"/>
    </source>
</evidence>
<dbReference type="STRING" id="456900.A0A151INF2"/>
<protein>
    <recommendedName>
        <fullName evidence="1">Double jelly roll-like domain-containing protein</fullName>
    </recommendedName>
</protein>
<dbReference type="InterPro" id="IPR049512">
    <property type="entry name" value="DJR-like_dom"/>
</dbReference>
<dbReference type="PANTHER" id="PTHR36159">
    <property type="entry name" value="PROTEIN CBG23766"/>
    <property type="match status" value="1"/>
</dbReference>
<dbReference type="Pfam" id="PF21738">
    <property type="entry name" value="DJR-like_dom"/>
    <property type="match status" value="1"/>
</dbReference>
<dbReference type="PANTHER" id="PTHR36159:SF1">
    <property type="entry name" value="RETROVIRUS-RELATED POL POLYPROTEIN FROM TRANSPOSON 412-LIKE PROTEIN"/>
    <property type="match status" value="1"/>
</dbReference>
<dbReference type="Proteomes" id="UP000078542">
    <property type="component" value="Unassembled WGS sequence"/>
</dbReference>
<organism evidence="2 3">
    <name type="scientific">Cyphomyrmex costatus</name>
    <dbReference type="NCBI Taxonomy" id="456900"/>
    <lineage>
        <taxon>Eukaryota</taxon>
        <taxon>Metazoa</taxon>
        <taxon>Ecdysozoa</taxon>
        <taxon>Arthropoda</taxon>
        <taxon>Hexapoda</taxon>
        <taxon>Insecta</taxon>
        <taxon>Pterygota</taxon>
        <taxon>Neoptera</taxon>
        <taxon>Endopterygota</taxon>
        <taxon>Hymenoptera</taxon>
        <taxon>Apocrita</taxon>
        <taxon>Aculeata</taxon>
        <taxon>Formicoidea</taxon>
        <taxon>Formicidae</taxon>
        <taxon>Myrmicinae</taxon>
        <taxon>Cyphomyrmex</taxon>
    </lineage>
</organism>